<keyword evidence="8 9" id="KW-0511">Multifunctional enzyme</keyword>
<dbReference type="PRINTS" id="PR00085">
    <property type="entry name" value="THFDHDRGNASE"/>
</dbReference>
<dbReference type="InterPro" id="IPR020630">
    <property type="entry name" value="THF_DH/CycHdrlase_cat_dom"/>
</dbReference>
<evidence type="ECO:0000259" key="10">
    <source>
        <dbReference type="Pfam" id="PF00763"/>
    </source>
</evidence>
<keyword evidence="4 9" id="KW-0378">Hydrolase</keyword>
<dbReference type="SUPFAM" id="SSF51735">
    <property type="entry name" value="NAD(P)-binding Rossmann-fold domains"/>
    <property type="match status" value="1"/>
</dbReference>
<comment type="catalytic activity">
    <reaction evidence="9">
        <text>(6R)-5,10-methylene-5,6,7,8-tetrahydrofolate + NADP(+) = (6R)-5,10-methenyltetrahydrofolate + NADPH</text>
        <dbReference type="Rhea" id="RHEA:22812"/>
        <dbReference type="ChEBI" id="CHEBI:15636"/>
        <dbReference type="ChEBI" id="CHEBI:57455"/>
        <dbReference type="ChEBI" id="CHEBI:57783"/>
        <dbReference type="ChEBI" id="CHEBI:58349"/>
        <dbReference type="EC" id="1.5.1.5"/>
    </reaction>
</comment>
<keyword evidence="3 9" id="KW-0658">Purine biosynthesis</keyword>
<comment type="similarity">
    <text evidence="9">Belongs to the tetrahydrofolate dehydrogenase/cyclohydrolase family.</text>
</comment>
<dbReference type="PANTHER" id="PTHR48099:SF5">
    <property type="entry name" value="C-1-TETRAHYDROFOLATE SYNTHASE, CYTOPLASMIC"/>
    <property type="match status" value="1"/>
</dbReference>
<keyword evidence="13" id="KW-1185">Reference proteome</keyword>
<accession>A0ABV6YSH3</accession>
<name>A0ABV6YSH3_UNCC1</name>
<feature type="binding site" evidence="9">
    <location>
        <position position="232"/>
    </location>
    <ligand>
        <name>NADP(+)</name>
        <dbReference type="ChEBI" id="CHEBI:58349"/>
    </ligand>
</feature>
<dbReference type="InterPro" id="IPR046346">
    <property type="entry name" value="Aminoacid_DH-like_N_sf"/>
</dbReference>
<evidence type="ECO:0000256" key="5">
    <source>
        <dbReference type="ARBA" id="ARBA00022857"/>
    </source>
</evidence>
<evidence type="ECO:0000256" key="9">
    <source>
        <dbReference type="HAMAP-Rule" id="MF_01576"/>
    </source>
</evidence>
<comment type="function">
    <text evidence="9">Catalyzes the oxidation of 5,10-methylenetetrahydrofolate to 5,10-methenyltetrahydrofolate and then the hydrolysis of 5,10-methenyltetrahydrofolate to 10-formyltetrahydrofolate.</text>
</comment>
<evidence type="ECO:0000256" key="7">
    <source>
        <dbReference type="ARBA" id="ARBA00023167"/>
    </source>
</evidence>
<reference evidence="12 13" key="1">
    <citation type="submission" date="2024-09" db="EMBL/GenBank/DDBJ databases">
        <title>Laminarin stimulates single cell rates of sulfate reduction while oxygen inhibits transcriptomic activity in coastal marine sediment.</title>
        <authorList>
            <person name="Lindsay M."/>
            <person name="Orcutt B."/>
            <person name="Emerson D."/>
            <person name="Stepanauskas R."/>
            <person name="D'Angelo T."/>
        </authorList>
    </citation>
    <scope>NUCLEOTIDE SEQUENCE [LARGE SCALE GENOMIC DNA]</scope>
    <source>
        <strain evidence="12">SAG AM-311-K15</strain>
    </source>
</reference>
<feature type="domain" description="Tetrahydrofolate dehydrogenase/cyclohydrolase NAD(P)-binding" evidence="11">
    <location>
        <begin position="140"/>
        <end position="303"/>
    </location>
</feature>
<keyword evidence="6 9" id="KW-0560">Oxidoreductase</keyword>
<keyword evidence="5 9" id="KW-0521">NADP</keyword>
<comment type="pathway">
    <text evidence="1 9">One-carbon metabolism; tetrahydrofolate interconversion.</text>
</comment>
<dbReference type="NCBIfam" id="NF010783">
    <property type="entry name" value="PRK14186.1"/>
    <property type="match status" value="1"/>
</dbReference>
<evidence type="ECO:0000256" key="1">
    <source>
        <dbReference type="ARBA" id="ARBA00004777"/>
    </source>
</evidence>
<sequence length="308" mass="33908">MDTKLIDGKEIASWIKNEVQVKLEAFRKEKGITPGLAVIIVGDNPASKVYVRNKIRACKKLGFLSENIRFEEDCSTEQILTCIDTLNSRQDIHGILVQLPLPDHLNKKEILGRVAFHKDVDGFHPVNIGRLVKGDYQWAPCTPSGIMKIFEYFGITVSGKDVVILGRSDIVGKPMALMLLHAHATVTICHSRTNRLADVAKRADILISAMGKPGLVDANFVKAGAIVIDVGTSRIEQNEAWPELNEEGSVWQKSFAKKGYAVVGDVRFQQLLGIAEYITPVPGGVGPLTIAMLLYNTVTAAEHWHDCN</sequence>
<keyword evidence="9" id="KW-0028">Amino-acid biosynthesis</keyword>
<keyword evidence="2 9" id="KW-0554">One-carbon metabolism</keyword>
<gene>
    <name evidence="9 12" type="primary">folD</name>
    <name evidence="12" type="ORF">ACFL27_02705</name>
</gene>
<evidence type="ECO:0000313" key="12">
    <source>
        <dbReference type="EMBL" id="MFC1849096.1"/>
    </source>
</evidence>
<dbReference type="Pfam" id="PF02882">
    <property type="entry name" value="THF_DHG_CYH_C"/>
    <property type="match status" value="1"/>
</dbReference>
<dbReference type="EC" id="1.5.1.5" evidence="9"/>
<keyword evidence="7 9" id="KW-0486">Methionine biosynthesis</keyword>
<organism evidence="12 13">
    <name type="scientific">candidate division CSSED10-310 bacterium</name>
    <dbReference type="NCBI Taxonomy" id="2855610"/>
    <lineage>
        <taxon>Bacteria</taxon>
        <taxon>Bacteria division CSSED10-310</taxon>
    </lineage>
</organism>
<proteinExistence type="inferred from homology"/>
<evidence type="ECO:0000256" key="2">
    <source>
        <dbReference type="ARBA" id="ARBA00022563"/>
    </source>
</evidence>
<comment type="subunit">
    <text evidence="9">Homodimer.</text>
</comment>
<dbReference type="Pfam" id="PF00763">
    <property type="entry name" value="THF_DHG_CYH"/>
    <property type="match status" value="1"/>
</dbReference>
<comment type="caution">
    <text evidence="12">The sequence shown here is derived from an EMBL/GenBank/DDBJ whole genome shotgun (WGS) entry which is preliminary data.</text>
</comment>
<evidence type="ECO:0000256" key="4">
    <source>
        <dbReference type="ARBA" id="ARBA00022801"/>
    </source>
</evidence>
<evidence type="ECO:0000256" key="8">
    <source>
        <dbReference type="ARBA" id="ARBA00023268"/>
    </source>
</evidence>
<dbReference type="CDD" id="cd01080">
    <property type="entry name" value="NAD_bind_m-THF_DH_Cyclohyd"/>
    <property type="match status" value="1"/>
</dbReference>
<comment type="catalytic activity">
    <reaction evidence="9">
        <text>(6R)-5,10-methenyltetrahydrofolate + H2O = (6R)-10-formyltetrahydrofolate + H(+)</text>
        <dbReference type="Rhea" id="RHEA:23700"/>
        <dbReference type="ChEBI" id="CHEBI:15377"/>
        <dbReference type="ChEBI" id="CHEBI:15378"/>
        <dbReference type="ChEBI" id="CHEBI:57455"/>
        <dbReference type="ChEBI" id="CHEBI:195366"/>
        <dbReference type="EC" id="3.5.4.9"/>
    </reaction>
</comment>
<dbReference type="Proteomes" id="UP001594351">
    <property type="component" value="Unassembled WGS sequence"/>
</dbReference>
<evidence type="ECO:0000256" key="3">
    <source>
        <dbReference type="ARBA" id="ARBA00022755"/>
    </source>
</evidence>
<dbReference type="EMBL" id="JBHPBY010000020">
    <property type="protein sequence ID" value="MFC1849096.1"/>
    <property type="molecule type" value="Genomic_DNA"/>
</dbReference>
<dbReference type="HAMAP" id="MF_01576">
    <property type="entry name" value="THF_DHG_CYH"/>
    <property type="match status" value="1"/>
</dbReference>
<dbReference type="EC" id="3.5.4.9" evidence="9"/>
<dbReference type="InterPro" id="IPR036291">
    <property type="entry name" value="NAD(P)-bd_dom_sf"/>
</dbReference>
<evidence type="ECO:0000313" key="13">
    <source>
        <dbReference type="Proteomes" id="UP001594351"/>
    </source>
</evidence>
<keyword evidence="9" id="KW-0368">Histidine biosynthesis</keyword>
<feature type="domain" description="Tetrahydrofolate dehydrogenase/cyclohydrolase catalytic" evidence="10">
    <location>
        <begin position="6"/>
        <end position="121"/>
    </location>
</feature>
<evidence type="ECO:0000259" key="11">
    <source>
        <dbReference type="Pfam" id="PF02882"/>
    </source>
</evidence>
<dbReference type="InterPro" id="IPR000672">
    <property type="entry name" value="THF_DH/CycHdrlase"/>
</dbReference>
<dbReference type="SUPFAM" id="SSF53223">
    <property type="entry name" value="Aminoacid dehydrogenase-like, N-terminal domain"/>
    <property type="match status" value="1"/>
</dbReference>
<dbReference type="InterPro" id="IPR020631">
    <property type="entry name" value="THF_DH/CycHdrlase_NAD-bd_dom"/>
</dbReference>
<dbReference type="PANTHER" id="PTHR48099">
    <property type="entry name" value="C-1-TETRAHYDROFOLATE SYNTHASE, CYTOPLASMIC-RELATED"/>
    <property type="match status" value="1"/>
</dbReference>
<feature type="binding site" evidence="9">
    <location>
        <begin position="166"/>
        <end position="168"/>
    </location>
    <ligand>
        <name>NADP(+)</name>
        <dbReference type="ChEBI" id="CHEBI:58349"/>
    </ligand>
</feature>
<comment type="caution">
    <text evidence="9">Lacks conserved residue(s) required for the propagation of feature annotation.</text>
</comment>
<protein>
    <recommendedName>
        <fullName evidence="9">Bifunctional protein FolD</fullName>
    </recommendedName>
    <domain>
        <recommendedName>
            <fullName evidence="9">Methylenetetrahydrofolate dehydrogenase</fullName>
            <ecNumber evidence="9">1.5.1.5</ecNumber>
        </recommendedName>
    </domain>
    <domain>
        <recommendedName>
            <fullName evidence="9">Methenyltetrahydrofolate cyclohydrolase</fullName>
            <ecNumber evidence="9">3.5.4.9</ecNumber>
        </recommendedName>
    </domain>
</protein>
<evidence type="ECO:0000256" key="6">
    <source>
        <dbReference type="ARBA" id="ARBA00023002"/>
    </source>
</evidence>
<dbReference type="Gene3D" id="3.40.50.10860">
    <property type="entry name" value="Leucine Dehydrogenase, chain A, domain 1"/>
    <property type="match status" value="1"/>
</dbReference>
<dbReference type="Gene3D" id="3.40.50.720">
    <property type="entry name" value="NAD(P)-binding Rossmann-like Domain"/>
    <property type="match status" value="1"/>
</dbReference>